<reference evidence="2" key="1">
    <citation type="submission" date="2020-05" db="EMBL/GenBank/DDBJ databases">
        <title>Phylogenomic resolution of chytrid fungi.</title>
        <authorList>
            <person name="Stajich J.E."/>
            <person name="Amses K."/>
            <person name="Simmons R."/>
            <person name="Seto K."/>
            <person name="Myers J."/>
            <person name="Bonds A."/>
            <person name="Quandt C.A."/>
            <person name="Barry K."/>
            <person name="Liu P."/>
            <person name="Grigoriev I."/>
            <person name="Longcore J.E."/>
            <person name="James T.Y."/>
        </authorList>
    </citation>
    <scope>NUCLEOTIDE SEQUENCE</scope>
    <source>
        <strain evidence="2">JEL0318</strain>
    </source>
</reference>
<feature type="transmembrane region" description="Helical" evidence="1">
    <location>
        <begin position="52"/>
        <end position="69"/>
    </location>
</feature>
<keyword evidence="1" id="KW-0812">Transmembrane</keyword>
<gene>
    <name evidence="2" type="ORF">HK097_007488</name>
</gene>
<evidence type="ECO:0000313" key="2">
    <source>
        <dbReference type="EMBL" id="KAJ3056276.1"/>
    </source>
</evidence>
<name>A0AAD5SKD5_9FUNG</name>
<keyword evidence="3" id="KW-1185">Reference proteome</keyword>
<protein>
    <submittedName>
        <fullName evidence="2">Uncharacterized protein</fullName>
    </submittedName>
</protein>
<keyword evidence="1" id="KW-0472">Membrane</keyword>
<evidence type="ECO:0000313" key="3">
    <source>
        <dbReference type="Proteomes" id="UP001212841"/>
    </source>
</evidence>
<dbReference type="AlphaFoldDB" id="A0AAD5SKD5"/>
<dbReference type="Proteomes" id="UP001212841">
    <property type="component" value="Unassembled WGS sequence"/>
</dbReference>
<evidence type="ECO:0000256" key="1">
    <source>
        <dbReference type="SAM" id="Phobius"/>
    </source>
</evidence>
<sequence length="109" mass="12230">MSYPPSIISAYADGPTTAGQANNPMDAINSQTKILLRLEKANKLKDERRRKIAIIVPVLLICLLVGDWWNNGYDASVFGRAKWSELTTIVLNSYGLVILFAFIFLKWSL</sequence>
<proteinExistence type="predicted"/>
<dbReference type="EMBL" id="JADGJD010000039">
    <property type="protein sequence ID" value="KAJ3056276.1"/>
    <property type="molecule type" value="Genomic_DNA"/>
</dbReference>
<comment type="caution">
    <text evidence="2">The sequence shown here is derived from an EMBL/GenBank/DDBJ whole genome shotgun (WGS) entry which is preliminary data.</text>
</comment>
<feature type="transmembrane region" description="Helical" evidence="1">
    <location>
        <begin position="89"/>
        <end position="107"/>
    </location>
</feature>
<accession>A0AAD5SKD5</accession>
<keyword evidence="1" id="KW-1133">Transmembrane helix</keyword>
<organism evidence="2 3">
    <name type="scientific">Rhizophlyctis rosea</name>
    <dbReference type="NCBI Taxonomy" id="64517"/>
    <lineage>
        <taxon>Eukaryota</taxon>
        <taxon>Fungi</taxon>
        <taxon>Fungi incertae sedis</taxon>
        <taxon>Chytridiomycota</taxon>
        <taxon>Chytridiomycota incertae sedis</taxon>
        <taxon>Chytridiomycetes</taxon>
        <taxon>Rhizophlyctidales</taxon>
        <taxon>Rhizophlyctidaceae</taxon>
        <taxon>Rhizophlyctis</taxon>
    </lineage>
</organism>